<comment type="similarity">
    <text evidence="2">In the C-terminal section; belongs to the transpeptidase family.</text>
</comment>
<dbReference type="InterPro" id="IPR001264">
    <property type="entry name" value="Glyco_trans_51"/>
</dbReference>
<evidence type="ECO:0000256" key="11">
    <source>
        <dbReference type="ARBA" id="ARBA00049902"/>
    </source>
</evidence>
<dbReference type="SUPFAM" id="SSF56601">
    <property type="entry name" value="beta-lactamase/transpeptidase-like"/>
    <property type="match status" value="1"/>
</dbReference>
<dbReference type="InterPro" id="IPR050396">
    <property type="entry name" value="Glycosyltr_51/Transpeptidase"/>
</dbReference>
<dbReference type="SUPFAM" id="SSF53955">
    <property type="entry name" value="Lysozyme-like"/>
    <property type="match status" value="1"/>
</dbReference>
<comment type="pathway">
    <text evidence="1">Cell wall biogenesis; peptidoglycan biosynthesis.</text>
</comment>
<evidence type="ECO:0000259" key="14">
    <source>
        <dbReference type="Pfam" id="PF06832"/>
    </source>
</evidence>
<protein>
    <recommendedName>
        <fullName evidence="10">peptidoglycan glycosyltransferase</fullName>
        <ecNumber evidence="10">2.4.99.28</ecNumber>
    </recommendedName>
</protein>
<dbReference type="InterPro" id="IPR009647">
    <property type="entry name" value="PBP_C"/>
</dbReference>
<dbReference type="RefSeq" id="WP_213670710.1">
    <property type="nucleotide sequence ID" value="NZ_JAHCDA010000002.1"/>
</dbReference>
<keyword evidence="5" id="KW-0645">Protease</keyword>
<keyword evidence="6" id="KW-0328">Glycosyltransferase</keyword>
<evidence type="ECO:0000256" key="10">
    <source>
        <dbReference type="ARBA" id="ARBA00044770"/>
    </source>
</evidence>
<keyword evidence="4" id="KW-0121">Carboxypeptidase</keyword>
<comment type="caution">
    <text evidence="15">The sequence shown here is derived from an EMBL/GenBank/DDBJ whole genome shotgun (WGS) entry which is preliminary data.</text>
</comment>
<dbReference type="InterPro" id="IPR036950">
    <property type="entry name" value="PBP_transglycosylase"/>
</dbReference>
<dbReference type="Pfam" id="PF00905">
    <property type="entry name" value="Transpeptidase"/>
    <property type="match status" value="1"/>
</dbReference>
<keyword evidence="16" id="KW-1185">Reference proteome</keyword>
<feature type="domain" description="Penicillin-binding C-terminal" evidence="14">
    <location>
        <begin position="647"/>
        <end position="716"/>
    </location>
</feature>
<dbReference type="EC" id="2.4.99.28" evidence="10"/>
<dbReference type="Pfam" id="PF00912">
    <property type="entry name" value="Transgly"/>
    <property type="match status" value="1"/>
</dbReference>
<sequence length="735" mass="78853">MRWRAMLGLGALAVVGAYGALVAQRASLQAPAPTPILTDRHGLFLAQLGHEREVEGARHTEYGFWVATPLPDRVVRATLALEDRRFWSHPGIDPLSVARAAWQNLTGLEVRSGASTIAMQVARMQAPAARHLWSKALEAGTAVALTWRYGREAVLEQYLRLVPYGNGSHGIAHAARFYLDKPVADLSWAEIAFLSAIPQAPALHNPLRPDGLRRAVARGQRALNALAAQGTIPADELDTARAQLAALALPQPPRRPAALHLVARLRATLARDGAAALDPADPRLRTRLDLGVQGMVEELAQAQLEALRPCGAQQVAAMVVRRADRQVIAAMGSAGFATTPGGAFDYTLASRSPGSTLKPFLYALALQRGDLAPAEIMGDLPDGASGIANADGGWLGPILPRQALANSRNVPATNLLRRMGLDAGFGMLQRLGLHDGAGQPERFGLSMAIGGLPTSLERLMRAYGALGDDGWLADLDWYEGQSLSPRRQVLTAEAARLVTLFLADPQARLPSFPRYGPTEFPFPVALKTGTSQGYRDAWMIAFSRDWIVGVWIGRADNAPMDGLTGGNAAGPLANALLQRLHGSTPGLLVDGGFPAPAGMEPVTLCAQDGRPDRGRCSRTLTEWVRPGTLPPEDEVVAIRAAPPEGPTPRLSILSPENNARFWRNPELPAALNRMPLRAAASAGVEQLVWYVDGEPFAVAAPGETVYWPMTPGPHRFQLRLPFAPELSRPTRIVVE</sequence>
<gene>
    <name evidence="15" type="ORF">KHU32_14070</name>
</gene>
<keyword evidence="9" id="KW-0511">Multifunctional enzyme</keyword>
<dbReference type="InterPro" id="IPR012338">
    <property type="entry name" value="Beta-lactam/transpept-like"/>
</dbReference>
<dbReference type="Gene3D" id="3.40.710.10">
    <property type="entry name" value="DD-peptidase/beta-lactamase superfamily"/>
    <property type="match status" value="1"/>
</dbReference>
<feature type="domain" description="Glycosyl transferase family 51" evidence="13">
    <location>
        <begin position="68"/>
        <end position="220"/>
    </location>
</feature>
<evidence type="ECO:0000256" key="4">
    <source>
        <dbReference type="ARBA" id="ARBA00022645"/>
    </source>
</evidence>
<proteinExistence type="inferred from homology"/>
<organism evidence="15 16">
    <name type="scientific">Roseococcus pinisoli</name>
    <dbReference type="NCBI Taxonomy" id="2835040"/>
    <lineage>
        <taxon>Bacteria</taxon>
        <taxon>Pseudomonadati</taxon>
        <taxon>Pseudomonadota</taxon>
        <taxon>Alphaproteobacteria</taxon>
        <taxon>Acetobacterales</taxon>
        <taxon>Roseomonadaceae</taxon>
        <taxon>Roseococcus</taxon>
    </lineage>
</organism>
<evidence type="ECO:0000259" key="12">
    <source>
        <dbReference type="Pfam" id="PF00905"/>
    </source>
</evidence>
<dbReference type="Proteomes" id="UP000766336">
    <property type="component" value="Unassembled WGS sequence"/>
</dbReference>
<accession>A0ABS5QEG1</accession>
<evidence type="ECO:0000256" key="3">
    <source>
        <dbReference type="ARBA" id="ARBA00007739"/>
    </source>
</evidence>
<evidence type="ECO:0000256" key="6">
    <source>
        <dbReference type="ARBA" id="ARBA00022676"/>
    </source>
</evidence>
<evidence type="ECO:0000259" key="13">
    <source>
        <dbReference type="Pfam" id="PF00912"/>
    </source>
</evidence>
<dbReference type="Gene3D" id="1.10.3810.10">
    <property type="entry name" value="Biosynthetic peptidoglycan transglycosylase-like"/>
    <property type="match status" value="1"/>
</dbReference>
<evidence type="ECO:0000256" key="2">
    <source>
        <dbReference type="ARBA" id="ARBA00007090"/>
    </source>
</evidence>
<dbReference type="InterPro" id="IPR001460">
    <property type="entry name" value="PCN-bd_Tpept"/>
</dbReference>
<evidence type="ECO:0000256" key="5">
    <source>
        <dbReference type="ARBA" id="ARBA00022670"/>
    </source>
</evidence>
<keyword evidence="8" id="KW-0378">Hydrolase</keyword>
<evidence type="ECO:0000256" key="8">
    <source>
        <dbReference type="ARBA" id="ARBA00022801"/>
    </source>
</evidence>
<dbReference type="PANTHER" id="PTHR32282">
    <property type="entry name" value="BINDING PROTEIN TRANSPEPTIDASE, PUTATIVE-RELATED"/>
    <property type="match status" value="1"/>
</dbReference>
<evidence type="ECO:0000256" key="1">
    <source>
        <dbReference type="ARBA" id="ARBA00004752"/>
    </source>
</evidence>
<keyword evidence="7" id="KW-0808">Transferase</keyword>
<evidence type="ECO:0000256" key="9">
    <source>
        <dbReference type="ARBA" id="ARBA00023268"/>
    </source>
</evidence>
<evidence type="ECO:0000256" key="7">
    <source>
        <dbReference type="ARBA" id="ARBA00022679"/>
    </source>
</evidence>
<comment type="catalytic activity">
    <reaction evidence="11">
        <text>[GlcNAc-(1-&gt;4)-Mur2Ac(oyl-L-Ala-gamma-D-Glu-L-Lys-D-Ala-D-Ala)](n)-di-trans,octa-cis-undecaprenyl diphosphate + beta-D-GlcNAc-(1-&gt;4)-Mur2Ac(oyl-L-Ala-gamma-D-Glu-L-Lys-D-Ala-D-Ala)-di-trans,octa-cis-undecaprenyl diphosphate = [GlcNAc-(1-&gt;4)-Mur2Ac(oyl-L-Ala-gamma-D-Glu-L-Lys-D-Ala-D-Ala)](n+1)-di-trans,octa-cis-undecaprenyl diphosphate + di-trans,octa-cis-undecaprenyl diphosphate + H(+)</text>
        <dbReference type="Rhea" id="RHEA:23708"/>
        <dbReference type="Rhea" id="RHEA-COMP:9602"/>
        <dbReference type="Rhea" id="RHEA-COMP:9603"/>
        <dbReference type="ChEBI" id="CHEBI:15378"/>
        <dbReference type="ChEBI" id="CHEBI:58405"/>
        <dbReference type="ChEBI" id="CHEBI:60033"/>
        <dbReference type="ChEBI" id="CHEBI:78435"/>
        <dbReference type="EC" id="2.4.99.28"/>
    </reaction>
</comment>
<name>A0ABS5QEG1_9PROT</name>
<dbReference type="Pfam" id="PF06832">
    <property type="entry name" value="BiPBP_C"/>
    <property type="match status" value="1"/>
</dbReference>
<comment type="similarity">
    <text evidence="3">In the N-terminal section; belongs to the glycosyltransferase 51 family.</text>
</comment>
<dbReference type="EMBL" id="JAHCDA010000002">
    <property type="protein sequence ID" value="MBS7812074.1"/>
    <property type="molecule type" value="Genomic_DNA"/>
</dbReference>
<dbReference type="InterPro" id="IPR023346">
    <property type="entry name" value="Lysozyme-like_dom_sf"/>
</dbReference>
<evidence type="ECO:0000313" key="16">
    <source>
        <dbReference type="Proteomes" id="UP000766336"/>
    </source>
</evidence>
<evidence type="ECO:0000313" key="15">
    <source>
        <dbReference type="EMBL" id="MBS7812074.1"/>
    </source>
</evidence>
<dbReference type="PANTHER" id="PTHR32282:SF15">
    <property type="entry name" value="PENICILLIN-BINDING PROTEIN 1C"/>
    <property type="match status" value="1"/>
</dbReference>
<reference evidence="15 16" key="1">
    <citation type="submission" date="2021-05" db="EMBL/GenBank/DDBJ databases">
        <title>Roseococcus sp. XZZS9, whole genome shotgun sequencing project.</title>
        <authorList>
            <person name="Zhao G."/>
            <person name="Shen L."/>
        </authorList>
    </citation>
    <scope>NUCLEOTIDE SEQUENCE [LARGE SCALE GENOMIC DNA]</scope>
    <source>
        <strain evidence="15 16">XZZS9</strain>
    </source>
</reference>
<feature type="domain" description="Penicillin-binding protein transpeptidase" evidence="12">
    <location>
        <begin position="351"/>
        <end position="577"/>
    </location>
</feature>